<dbReference type="PANTHER" id="PTHR31071">
    <property type="entry name" value="GB|AAF24581.1"/>
    <property type="match status" value="1"/>
</dbReference>
<protein>
    <submittedName>
        <fullName evidence="3">Uncharacterized protein</fullName>
    </submittedName>
</protein>
<sequence>MKITATTELPTTIPAILSSRARNASPDSDLISKRSSRKPPRRKARTPAGGARLKRDGAAGGRRSRPETPLLRWKFDDIEREKDANVLDVDEKIAPEHGRRSGRKVRKGREVTVSSRRLASGLWRLQLPGVDAAHGGRWSRQKSEDRLGFEPGIDRVRTPFPCQSNTKAYDSEAKDLLQSPHSMHHHKSGFLCRLEPSFQFSNSAMEGATKWNPVCSKTSDEVRQLYGQMKQFDQQVSAVSVVSALEAELAQARARIDELEAERRSSKKKLEHFLKKVSEERASWRRREHEKIRAIIDDVKTDLNRERKNRQRIELINSKLVNELSDVKLSAKRFMQDYEKERKDREVLEEVCDELAKEIGDDKAEAESLKRESMKLRDEMEEERKMLQMAEVWREERVQMKLVAAKVALEEKYAQMNKVMADIAAFLRSKGANPDVKEMKEVESLCEAAAAVNIQDVKEFTYVPPNPDDIFSILEEVNFGEPNEREIEACAAYSPASHASKIHTVSPEINMVKKDDIRRHSNAFSEENGDIEEDESGWETVSHAEDQGSSYSPGGSDPSVHKFRQDSNASGSGTDWEENADEETPITEISEVRSVPMKQLKKGSSISRLWKSCPNNGENYKIISVVEGMNGRLSNGRISSAGIMSPDRGSGKGGLSPPDLAGQWSSPDSGNPHVNRGMKGCIEWPRGAQKNSLKAKLLEARMESQKIQLRQVLKQKI</sequence>
<gene>
    <name evidence="3" type="ORF">VitviT2T_029846</name>
</gene>
<evidence type="ECO:0000313" key="4">
    <source>
        <dbReference type="Proteomes" id="UP001227230"/>
    </source>
</evidence>
<evidence type="ECO:0000313" key="3">
    <source>
        <dbReference type="EMBL" id="WKA12469.1"/>
    </source>
</evidence>
<feature type="compositionally biased region" description="Polar residues" evidence="2">
    <location>
        <begin position="1"/>
        <end position="10"/>
    </location>
</feature>
<feature type="region of interest" description="Disordered" evidence="2">
    <location>
        <begin position="1"/>
        <end position="68"/>
    </location>
</feature>
<proteinExistence type="predicted"/>
<reference evidence="3 4" key="1">
    <citation type="journal article" date="2023" name="Hortic Res">
        <title>The complete reference genome for grapevine (Vitis vinifera L.) genetics and breeding.</title>
        <authorList>
            <person name="Shi X."/>
            <person name="Cao S."/>
            <person name="Wang X."/>
            <person name="Huang S."/>
            <person name="Wang Y."/>
            <person name="Liu Z."/>
            <person name="Liu W."/>
            <person name="Leng X."/>
            <person name="Peng Y."/>
            <person name="Wang N."/>
            <person name="Wang Y."/>
            <person name="Ma Z."/>
            <person name="Xu X."/>
            <person name="Zhang F."/>
            <person name="Xue H."/>
            <person name="Zhong H."/>
            <person name="Wang Y."/>
            <person name="Zhang K."/>
            <person name="Velt A."/>
            <person name="Avia K."/>
            <person name="Holtgrawe D."/>
            <person name="Grimplet J."/>
            <person name="Matus J.T."/>
            <person name="Ware D."/>
            <person name="Wu X."/>
            <person name="Wang H."/>
            <person name="Liu C."/>
            <person name="Fang Y."/>
            <person name="Rustenholz C."/>
            <person name="Cheng Z."/>
            <person name="Xiao H."/>
            <person name="Zhou Y."/>
        </authorList>
    </citation>
    <scope>NUCLEOTIDE SEQUENCE [LARGE SCALE GENOMIC DNA]</scope>
    <source>
        <strain evidence="4">cv. Pinot noir / PN40024</strain>
        <tissue evidence="3">Leaf</tissue>
    </source>
</reference>
<feature type="region of interest" description="Disordered" evidence="2">
    <location>
        <begin position="521"/>
        <end position="595"/>
    </location>
</feature>
<feature type="compositionally biased region" description="Basic residues" evidence="2">
    <location>
        <begin position="34"/>
        <end position="45"/>
    </location>
</feature>
<feature type="compositionally biased region" description="Low complexity" evidence="2">
    <location>
        <begin position="548"/>
        <end position="558"/>
    </location>
</feature>
<dbReference type="InterPro" id="IPR043424">
    <property type="entry name" value="BLT-like"/>
</dbReference>
<evidence type="ECO:0000256" key="1">
    <source>
        <dbReference type="SAM" id="Coils"/>
    </source>
</evidence>
<dbReference type="Proteomes" id="UP001227230">
    <property type="component" value="Chromosome 19"/>
</dbReference>
<feature type="coiled-coil region" evidence="1">
    <location>
        <begin position="331"/>
        <end position="386"/>
    </location>
</feature>
<keyword evidence="1" id="KW-0175">Coiled coil</keyword>
<evidence type="ECO:0000256" key="2">
    <source>
        <dbReference type="SAM" id="MobiDB-lite"/>
    </source>
</evidence>
<dbReference type="EMBL" id="CP126666">
    <property type="protein sequence ID" value="WKA12469.1"/>
    <property type="molecule type" value="Genomic_DNA"/>
</dbReference>
<name>A0ABY9DXI8_VITVI</name>
<feature type="coiled-coil region" evidence="1">
    <location>
        <begin position="242"/>
        <end position="276"/>
    </location>
</feature>
<keyword evidence="4" id="KW-1185">Reference proteome</keyword>
<feature type="compositionally biased region" description="Acidic residues" evidence="2">
    <location>
        <begin position="575"/>
        <end position="585"/>
    </location>
</feature>
<feature type="compositionally biased region" description="Acidic residues" evidence="2">
    <location>
        <begin position="527"/>
        <end position="537"/>
    </location>
</feature>
<organism evidence="3 4">
    <name type="scientific">Vitis vinifera</name>
    <name type="common">Grape</name>
    <dbReference type="NCBI Taxonomy" id="29760"/>
    <lineage>
        <taxon>Eukaryota</taxon>
        <taxon>Viridiplantae</taxon>
        <taxon>Streptophyta</taxon>
        <taxon>Embryophyta</taxon>
        <taxon>Tracheophyta</taxon>
        <taxon>Spermatophyta</taxon>
        <taxon>Magnoliopsida</taxon>
        <taxon>eudicotyledons</taxon>
        <taxon>Gunneridae</taxon>
        <taxon>Pentapetalae</taxon>
        <taxon>rosids</taxon>
        <taxon>Vitales</taxon>
        <taxon>Vitaceae</taxon>
        <taxon>Viteae</taxon>
        <taxon>Vitis</taxon>
    </lineage>
</organism>
<accession>A0ABY9DXI8</accession>
<dbReference type="PANTHER" id="PTHR31071:SF2">
    <property type="entry name" value="ACTIN CYTOSKELETON-REGULATORY COMPLEX PAN-LIKE PROTEIN"/>
    <property type="match status" value="1"/>
</dbReference>